<dbReference type="GO" id="GO:0046872">
    <property type="term" value="F:metal ion binding"/>
    <property type="evidence" value="ECO:0007669"/>
    <property type="project" value="UniProtKB-KW"/>
</dbReference>
<dbReference type="KEGG" id="bbel:109468870"/>
<keyword evidence="3 7" id="KW-0812">Transmembrane</keyword>
<accession>A0A6P4YM59</accession>
<keyword evidence="8" id="KW-1185">Reference proteome</keyword>
<dbReference type="PANTHER" id="PTHR20855">
    <property type="entry name" value="ADIPOR/PROGESTIN RECEPTOR-RELATED"/>
    <property type="match status" value="1"/>
</dbReference>
<evidence type="ECO:0000256" key="6">
    <source>
        <dbReference type="PIRSR" id="PIRSR604254-1"/>
    </source>
</evidence>
<sequence length="267" mass="30392">MFSHLLDWASVPAHLQFNRFVLGGYRPLQSVAECVQSLFYLHNELFNILSHGLPILFFAHYATDSHTWDQISHSWLAYLNYAAALAPHLGSLSYHLFMNHKSGAGTYFRLLKLDMCGVWAVQTLGALTTIYATFYCNKLLQTLMLTTYILVSSWTLYEAVHATSVYKRMCSFAAQVAIRVLTLLVRVSPLGYGNPYSTKHTFLMDAFAITGGVINLLRVPERFWPGKFDYFFNSHNIMHVMTTIGVLHMHWGAVGDIMWASQYQCNV</sequence>
<dbReference type="PANTHER" id="PTHR20855:SF138">
    <property type="entry name" value="PROGESTIN AND ADIPOQ RECEPTOR FAMILY MEMBER 4"/>
    <property type="match status" value="1"/>
</dbReference>
<dbReference type="GO" id="GO:0038023">
    <property type="term" value="F:signaling receptor activity"/>
    <property type="evidence" value="ECO:0007669"/>
    <property type="project" value="TreeGrafter"/>
</dbReference>
<evidence type="ECO:0000256" key="7">
    <source>
        <dbReference type="SAM" id="Phobius"/>
    </source>
</evidence>
<dbReference type="GO" id="GO:0016020">
    <property type="term" value="C:membrane"/>
    <property type="evidence" value="ECO:0007669"/>
    <property type="project" value="UniProtKB-SubCell"/>
</dbReference>
<dbReference type="InterPro" id="IPR004254">
    <property type="entry name" value="AdipoR/HlyIII-related"/>
</dbReference>
<dbReference type="Pfam" id="PF03006">
    <property type="entry name" value="HlyIII"/>
    <property type="match status" value="1"/>
</dbReference>
<dbReference type="AlphaFoldDB" id="A0A6P4YM59"/>
<feature type="binding site" evidence="6">
    <location>
        <position position="95"/>
    </location>
    <ligand>
        <name>Zn(2+)</name>
        <dbReference type="ChEBI" id="CHEBI:29105"/>
    </ligand>
</feature>
<proteinExistence type="inferred from homology"/>
<feature type="transmembrane region" description="Helical" evidence="7">
    <location>
        <begin position="75"/>
        <end position="98"/>
    </location>
</feature>
<keyword evidence="6" id="KW-0862">Zinc</keyword>
<dbReference type="GeneID" id="109468870"/>
<feature type="transmembrane region" description="Helical" evidence="7">
    <location>
        <begin position="45"/>
        <end position="63"/>
    </location>
</feature>
<dbReference type="RefSeq" id="XP_019622804.1">
    <property type="nucleotide sequence ID" value="XM_019767245.1"/>
</dbReference>
<dbReference type="OrthoDB" id="535992at2759"/>
<feature type="transmembrane region" description="Helical" evidence="7">
    <location>
        <begin position="110"/>
        <end position="133"/>
    </location>
</feature>
<name>A0A6P4YM59_BRABE</name>
<comment type="similarity">
    <text evidence="2">Belongs to the ADIPOR family.</text>
</comment>
<gene>
    <name evidence="9" type="primary">LOC109468870</name>
</gene>
<evidence type="ECO:0000313" key="9">
    <source>
        <dbReference type="RefSeq" id="XP_019622804.1"/>
    </source>
</evidence>
<feature type="binding site" evidence="6">
    <location>
        <position position="239"/>
    </location>
    <ligand>
        <name>Zn(2+)</name>
        <dbReference type="ChEBI" id="CHEBI:29105"/>
    </ligand>
</feature>
<evidence type="ECO:0000256" key="2">
    <source>
        <dbReference type="ARBA" id="ARBA00007018"/>
    </source>
</evidence>
<evidence type="ECO:0000256" key="4">
    <source>
        <dbReference type="ARBA" id="ARBA00022989"/>
    </source>
</evidence>
<evidence type="ECO:0000256" key="3">
    <source>
        <dbReference type="ARBA" id="ARBA00022692"/>
    </source>
</evidence>
<keyword evidence="4 7" id="KW-1133">Transmembrane helix</keyword>
<evidence type="ECO:0000256" key="5">
    <source>
        <dbReference type="ARBA" id="ARBA00023136"/>
    </source>
</evidence>
<comment type="subcellular location">
    <subcellularLocation>
        <location evidence="1">Membrane</location>
        <topology evidence="1">Multi-pass membrane protein</topology>
    </subcellularLocation>
</comment>
<organism evidence="8 9">
    <name type="scientific">Branchiostoma belcheri</name>
    <name type="common">Amphioxus</name>
    <dbReference type="NCBI Taxonomy" id="7741"/>
    <lineage>
        <taxon>Eukaryota</taxon>
        <taxon>Metazoa</taxon>
        <taxon>Chordata</taxon>
        <taxon>Cephalochordata</taxon>
        <taxon>Leptocardii</taxon>
        <taxon>Amphioxiformes</taxon>
        <taxon>Branchiostomatidae</taxon>
        <taxon>Branchiostoma</taxon>
    </lineage>
</organism>
<protein>
    <submittedName>
        <fullName evidence="9">Progestin and adipoQ receptor family member 4-like</fullName>
    </submittedName>
</protein>
<keyword evidence="6" id="KW-0479">Metal-binding</keyword>
<evidence type="ECO:0000256" key="1">
    <source>
        <dbReference type="ARBA" id="ARBA00004141"/>
    </source>
</evidence>
<keyword evidence="5 7" id="KW-0472">Membrane</keyword>
<feature type="binding site" evidence="6">
    <location>
        <position position="235"/>
    </location>
    <ligand>
        <name>Zn(2+)</name>
        <dbReference type="ChEBI" id="CHEBI:29105"/>
    </ligand>
</feature>
<evidence type="ECO:0000313" key="8">
    <source>
        <dbReference type="Proteomes" id="UP000515135"/>
    </source>
</evidence>
<dbReference type="Proteomes" id="UP000515135">
    <property type="component" value="Unplaced"/>
</dbReference>
<reference evidence="9" key="1">
    <citation type="submission" date="2025-08" db="UniProtKB">
        <authorList>
            <consortium name="RefSeq"/>
        </authorList>
    </citation>
    <scope>IDENTIFICATION</scope>
    <source>
        <tissue evidence="9">Gonad</tissue>
    </source>
</reference>